<dbReference type="RefSeq" id="WP_129398546.1">
    <property type="nucleotide sequence ID" value="NZ_SDWT01000001.1"/>
</dbReference>
<dbReference type="AlphaFoldDB" id="A0A4Q2RZ90"/>
<evidence type="ECO:0000313" key="2">
    <source>
        <dbReference type="Proteomes" id="UP000294071"/>
    </source>
</evidence>
<evidence type="ECO:0000313" key="1">
    <source>
        <dbReference type="EMBL" id="RYB93385.1"/>
    </source>
</evidence>
<dbReference type="Gene3D" id="1.10.3210.10">
    <property type="entry name" value="Hypothetical protein af1432"/>
    <property type="match status" value="1"/>
</dbReference>
<dbReference type="InterPro" id="IPR009218">
    <property type="entry name" value="HD_phosphohydro"/>
</dbReference>
<dbReference type="Proteomes" id="UP000294071">
    <property type="component" value="Unassembled WGS sequence"/>
</dbReference>
<proteinExistence type="predicted"/>
<dbReference type="PANTHER" id="PTHR21174:SF0">
    <property type="entry name" value="HD PHOSPHOHYDROLASE FAMILY PROTEIN-RELATED"/>
    <property type="match status" value="1"/>
</dbReference>
<name>A0A4Q2RZ90_9ACTN</name>
<organism evidence="1 2">
    <name type="scientific">Nocardioides oleivorans</name>
    <dbReference type="NCBI Taxonomy" id="273676"/>
    <lineage>
        <taxon>Bacteria</taxon>
        <taxon>Bacillati</taxon>
        <taxon>Actinomycetota</taxon>
        <taxon>Actinomycetes</taxon>
        <taxon>Propionibacteriales</taxon>
        <taxon>Nocardioidaceae</taxon>
        <taxon>Nocardioides</taxon>
    </lineage>
</organism>
<dbReference type="OrthoDB" id="9808993at2"/>
<keyword evidence="2" id="KW-1185">Reference proteome</keyword>
<evidence type="ECO:0008006" key="3">
    <source>
        <dbReference type="Google" id="ProtNLM"/>
    </source>
</evidence>
<reference evidence="1 2" key="1">
    <citation type="submission" date="2019-01" db="EMBL/GenBank/DDBJ databases">
        <title>Novel species of Nocardioides.</title>
        <authorList>
            <person name="Liu Q."/>
            <person name="Xin Y.-H."/>
        </authorList>
    </citation>
    <scope>NUCLEOTIDE SEQUENCE [LARGE SCALE GENOMIC DNA]</scope>
    <source>
        <strain evidence="1 2">CGMCC 4.6882</strain>
    </source>
</reference>
<sequence length="197" mass="21797">MSLGPRLATRWPMEDHLDLRDELLAAWDRSGYHDLLHLTEVLDRLDLLRSAGAGFDPTSVGLAAWFHDAVYDGTADDEERSAQWAERALPVPYADEVARLVRMTVHHRPGDDDPAGGALSDADLAILAAPRERYHAYVAGVRADFAHVADDDFRVGRALVLADLAAKPWLFHTAQGRGLWEAGARANLTRELDELRA</sequence>
<dbReference type="PANTHER" id="PTHR21174">
    <property type="match status" value="1"/>
</dbReference>
<comment type="caution">
    <text evidence="1">The sequence shown here is derived from an EMBL/GenBank/DDBJ whole genome shotgun (WGS) entry which is preliminary data.</text>
</comment>
<accession>A0A4Q2RZ90</accession>
<protein>
    <recommendedName>
        <fullName evidence="3">Metal-dependent phosphohydrolase</fullName>
    </recommendedName>
</protein>
<dbReference type="PIRSF" id="PIRSF035170">
    <property type="entry name" value="HD_phosphohydro"/>
    <property type="match status" value="1"/>
</dbReference>
<dbReference type="EMBL" id="SDWT01000001">
    <property type="protein sequence ID" value="RYB93385.1"/>
    <property type="molecule type" value="Genomic_DNA"/>
</dbReference>
<dbReference type="SUPFAM" id="SSF109604">
    <property type="entry name" value="HD-domain/PDEase-like"/>
    <property type="match status" value="1"/>
</dbReference>
<gene>
    <name evidence="1" type="ORF">EUA93_02825</name>
</gene>